<dbReference type="RefSeq" id="WP_076341174.1">
    <property type="nucleotide sequence ID" value="NZ_CAMRDH010000045.1"/>
</dbReference>
<name>A0A1U7NND5_9FIRM</name>
<dbReference type="STRING" id="1862672.BO225_04930"/>
<gene>
    <name evidence="2" type="ORF">BO225_04930</name>
</gene>
<sequence length="236" mass="27614">MASLKRPSVSVALAAYNGEKYLHRQIQSILEQLKEDDELVISLDPSQDQSEELIRSFHDPRIKLLKGPGKGLIKNFENALLHTRNDVIFLSDQDDIWYSNKIQSILPKLKDSILVIHDCRIVVECGKEIEHSFMRFHHSKPGFLRNIIRNSYIGCCMAFKKELKQYILPFPERIPMHDQWIGLIAERKGNVYWDKTILMDYVRHSKNASSLSHASMMQMLNWRIELWKALKKRSIL</sequence>
<dbReference type="GO" id="GO:0016758">
    <property type="term" value="F:hexosyltransferase activity"/>
    <property type="evidence" value="ECO:0007669"/>
    <property type="project" value="UniProtKB-ARBA"/>
</dbReference>
<protein>
    <recommendedName>
        <fullName evidence="1">Glycosyltransferase 2-like domain-containing protein</fullName>
    </recommendedName>
</protein>
<reference evidence="2 3" key="1">
    <citation type="submission" date="2016-11" db="EMBL/GenBank/DDBJ databases">
        <title>Description of two novel members of the family Erysipelotrichaceae: Ileibacterium lipovorans gen. nov., sp. nov. and Dubosiella newyorkensis, gen. nov., sp. nov.</title>
        <authorList>
            <person name="Cox L.M."/>
            <person name="Sohn J."/>
            <person name="Tyrrell K.L."/>
            <person name="Citron D.M."/>
            <person name="Lawson P.A."/>
            <person name="Patel N.B."/>
            <person name="Iizumi T."/>
            <person name="Perez-Perez G.I."/>
            <person name="Goldstein E.J."/>
            <person name="Blaser M.J."/>
        </authorList>
    </citation>
    <scope>NUCLEOTIDE SEQUENCE [LARGE SCALE GENOMIC DNA]</scope>
    <source>
        <strain evidence="2 3">NYU-BL-A4</strain>
    </source>
</reference>
<evidence type="ECO:0000313" key="3">
    <source>
        <dbReference type="Proteomes" id="UP000186705"/>
    </source>
</evidence>
<dbReference type="Pfam" id="PF00535">
    <property type="entry name" value="Glycos_transf_2"/>
    <property type="match status" value="1"/>
</dbReference>
<dbReference type="PANTHER" id="PTHR22916:SF3">
    <property type="entry name" value="UDP-GLCNAC:BETAGAL BETA-1,3-N-ACETYLGLUCOSAMINYLTRANSFERASE-LIKE PROTEIN 1"/>
    <property type="match status" value="1"/>
</dbReference>
<dbReference type="SUPFAM" id="SSF53448">
    <property type="entry name" value="Nucleotide-diphospho-sugar transferases"/>
    <property type="match status" value="1"/>
</dbReference>
<dbReference type="GeneID" id="78275293"/>
<proteinExistence type="predicted"/>
<organism evidence="2 3">
    <name type="scientific">Dubosiella newyorkensis</name>
    <dbReference type="NCBI Taxonomy" id="1862672"/>
    <lineage>
        <taxon>Bacteria</taxon>
        <taxon>Bacillati</taxon>
        <taxon>Bacillota</taxon>
        <taxon>Erysipelotrichia</taxon>
        <taxon>Erysipelotrichales</taxon>
        <taxon>Erysipelotrichaceae</taxon>
        <taxon>Dubosiella</taxon>
    </lineage>
</organism>
<evidence type="ECO:0000259" key="1">
    <source>
        <dbReference type="Pfam" id="PF00535"/>
    </source>
</evidence>
<dbReference type="PANTHER" id="PTHR22916">
    <property type="entry name" value="GLYCOSYLTRANSFERASE"/>
    <property type="match status" value="1"/>
</dbReference>
<evidence type="ECO:0000313" key="2">
    <source>
        <dbReference type="EMBL" id="OLU46804.1"/>
    </source>
</evidence>
<dbReference type="Gene3D" id="3.90.550.10">
    <property type="entry name" value="Spore Coat Polysaccharide Biosynthesis Protein SpsA, Chain A"/>
    <property type="match status" value="1"/>
</dbReference>
<dbReference type="EMBL" id="MPKA01000059">
    <property type="protein sequence ID" value="OLU46804.1"/>
    <property type="molecule type" value="Genomic_DNA"/>
</dbReference>
<feature type="domain" description="Glycosyltransferase 2-like" evidence="1">
    <location>
        <begin position="10"/>
        <end position="163"/>
    </location>
</feature>
<dbReference type="OrthoDB" id="9802649at2"/>
<dbReference type="Proteomes" id="UP000186705">
    <property type="component" value="Unassembled WGS sequence"/>
</dbReference>
<dbReference type="InterPro" id="IPR029044">
    <property type="entry name" value="Nucleotide-diphossugar_trans"/>
</dbReference>
<dbReference type="AlphaFoldDB" id="A0A1U7NND5"/>
<comment type="caution">
    <text evidence="2">The sequence shown here is derived from an EMBL/GenBank/DDBJ whole genome shotgun (WGS) entry which is preliminary data.</text>
</comment>
<dbReference type="InterPro" id="IPR001173">
    <property type="entry name" value="Glyco_trans_2-like"/>
</dbReference>
<keyword evidence="3" id="KW-1185">Reference proteome</keyword>
<accession>A0A1U7NND5</accession>